<sequence length="73" mass="8577">MAVYKSVKGVGKTKSSLYNVLEYVGNKKENEENEKVYKTTGINVSDDYKNAFKEMMFTKEIHNKLEGRQYRHH</sequence>
<reference evidence="1 2" key="1">
    <citation type="submission" date="2011-12" db="EMBL/GenBank/DDBJ databases">
        <title>The Genome Sequence of Fusobacterium nucleatum subsp. animalis OT 420.</title>
        <authorList>
            <consortium name="The Broad Institute Genome Sequencing Platform"/>
            <person name="Earl A."/>
            <person name="Ward D."/>
            <person name="Feldgarden M."/>
            <person name="Gevers D."/>
            <person name="Izard J."/>
            <person name="Blanton J.M."/>
            <person name="Mathney J."/>
            <person name="Tanner A.C."/>
            <person name="Dewhirst F.E."/>
            <person name="Young S.K."/>
            <person name="Zeng Q."/>
            <person name="Gargeya S."/>
            <person name="Fitzgerald M."/>
            <person name="Haas B."/>
            <person name="Abouelleil A."/>
            <person name="Alvarado L."/>
            <person name="Arachchi H.M."/>
            <person name="Berlin A."/>
            <person name="Chapman S.B."/>
            <person name="Gearin G."/>
            <person name="Goldberg J."/>
            <person name="Griggs A."/>
            <person name="Gujja S."/>
            <person name="Hansen M."/>
            <person name="Heiman D."/>
            <person name="Howarth C."/>
            <person name="Larimer J."/>
            <person name="Lui A."/>
            <person name="MacDonald P.J.P."/>
            <person name="McCowen C."/>
            <person name="Montmayeur A."/>
            <person name="Murphy C."/>
            <person name="Neiman D."/>
            <person name="Pearson M."/>
            <person name="Priest M."/>
            <person name="Roberts A."/>
            <person name="Saif S."/>
            <person name="Shea T."/>
            <person name="Sisk P."/>
            <person name="Stolte C."/>
            <person name="Sykes S."/>
            <person name="Wortman J."/>
            <person name="Nusbaum C."/>
            <person name="Birren B."/>
        </authorList>
    </citation>
    <scope>NUCLEOTIDE SEQUENCE [LARGE SCALE GENOMIC DNA]</scope>
    <source>
        <strain evidence="2">F0419</strain>
    </source>
</reference>
<dbReference type="EMBL" id="AGEH01000039">
    <property type="protein sequence ID" value="EHO75386.1"/>
    <property type="molecule type" value="Genomic_DNA"/>
</dbReference>
<organism evidence="1 2">
    <name type="scientific">Fusobacterium animalis F0419</name>
    <dbReference type="NCBI Taxonomy" id="999414"/>
    <lineage>
        <taxon>Bacteria</taxon>
        <taxon>Fusobacteriati</taxon>
        <taxon>Fusobacteriota</taxon>
        <taxon>Fusobacteriia</taxon>
        <taxon>Fusobacteriales</taxon>
        <taxon>Fusobacteriaceae</taxon>
        <taxon>Fusobacterium</taxon>
    </lineage>
</organism>
<evidence type="ECO:0000313" key="1">
    <source>
        <dbReference type="EMBL" id="EHO75386.1"/>
    </source>
</evidence>
<accession>H1HIK6</accession>
<evidence type="ECO:0000313" key="2">
    <source>
        <dbReference type="Proteomes" id="UP000004565"/>
    </source>
</evidence>
<comment type="caution">
    <text evidence="1">The sequence shown here is derived from an EMBL/GenBank/DDBJ whole genome shotgun (WGS) entry which is preliminary data.</text>
</comment>
<dbReference type="HOGENOM" id="CLU_2710641_0_0_0"/>
<gene>
    <name evidence="1" type="ORF">HMPREF9942_02307</name>
</gene>
<protein>
    <recommendedName>
        <fullName evidence="3">Relaxase</fullName>
    </recommendedName>
</protein>
<dbReference type="AlphaFoldDB" id="H1HIK6"/>
<dbReference type="Proteomes" id="UP000004565">
    <property type="component" value="Unassembled WGS sequence"/>
</dbReference>
<feature type="non-terminal residue" evidence="1">
    <location>
        <position position="73"/>
    </location>
</feature>
<proteinExistence type="predicted"/>
<name>H1HIK6_9FUSO</name>
<evidence type="ECO:0008006" key="3">
    <source>
        <dbReference type="Google" id="ProtNLM"/>
    </source>
</evidence>